<evidence type="ECO:0000313" key="2">
    <source>
        <dbReference type="EMBL" id="KAA9007074.1"/>
    </source>
</evidence>
<accession>A0A5J5GHS1</accession>
<feature type="transmembrane region" description="Helical" evidence="1">
    <location>
        <begin position="34"/>
        <end position="52"/>
    </location>
</feature>
<gene>
    <name evidence="2" type="ORF">F3S47_15020</name>
</gene>
<evidence type="ECO:0000256" key="1">
    <source>
        <dbReference type="SAM" id="Phobius"/>
    </source>
</evidence>
<dbReference type="InterPro" id="IPR047730">
    <property type="entry name" value="ABZJ_00895-like"/>
</dbReference>
<keyword evidence="3" id="KW-1185">Reference proteome</keyword>
<dbReference type="AlphaFoldDB" id="A0A5J5GHS1"/>
<keyword evidence="1" id="KW-0472">Membrane</keyword>
<name>A0A5J5GHS1_9RHOB</name>
<comment type="caution">
    <text evidence="2">The sequence shown here is derived from an EMBL/GenBank/DDBJ whole genome shotgun (WGS) entry which is preliminary data.</text>
</comment>
<organism evidence="2 3">
    <name type="scientific">Histidinibacterium aquaticum</name>
    <dbReference type="NCBI Taxonomy" id="2613962"/>
    <lineage>
        <taxon>Bacteria</taxon>
        <taxon>Pseudomonadati</taxon>
        <taxon>Pseudomonadota</taxon>
        <taxon>Alphaproteobacteria</taxon>
        <taxon>Rhodobacterales</taxon>
        <taxon>Paracoccaceae</taxon>
        <taxon>Histidinibacterium</taxon>
    </lineage>
</organism>
<sequence>MTGGVNLARYAGIYILVLLGVVVIDALLSSFLPFAVPAGAAAIVPPMIAALAEGGRMTRETEAPLSGSAAWRAALLMTIVVVAVNLGFVALVLATGAVAFATEGNLGAMAGLAALLIVAVLVVNRLFLAMGVRNELRLIERRR</sequence>
<feature type="transmembrane region" description="Helical" evidence="1">
    <location>
        <begin position="106"/>
        <end position="128"/>
    </location>
</feature>
<feature type="transmembrane region" description="Helical" evidence="1">
    <location>
        <begin position="7"/>
        <end position="28"/>
    </location>
</feature>
<keyword evidence="1" id="KW-1133">Transmembrane helix</keyword>
<dbReference type="Proteomes" id="UP000326554">
    <property type="component" value="Unassembled WGS sequence"/>
</dbReference>
<reference evidence="2 3" key="1">
    <citation type="submission" date="2019-09" db="EMBL/GenBank/DDBJ databases">
        <authorList>
            <person name="Park J.-S."/>
            <person name="Choi H.-J."/>
        </authorList>
    </citation>
    <scope>NUCLEOTIDE SEQUENCE [LARGE SCALE GENOMIC DNA]</scope>
    <source>
        <strain evidence="2 3">176SS1-4</strain>
    </source>
</reference>
<evidence type="ECO:0000313" key="3">
    <source>
        <dbReference type="Proteomes" id="UP000326554"/>
    </source>
</evidence>
<proteinExistence type="predicted"/>
<dbReference type="EMBL" id="VYQE01000004">
    <property type="protein sequence ID" value="KAA9007074.1"/>
    <property type="molecule type" value="Genomic_DNA"/>
</dbReference>
<protein>
    <submittedName>
        <fullName evidence="2">Uncharacterized protein</fullName>
    </submittedName>
</protein>
<feature type="transmembrane region" description="Helical" evidence="1">
    <location>
        <begin position="73"/>
        <end position="100"/>
    </location>
</feature>
<dbReference type="RefSeq" id="WP_150446093.1">
    <property type="nucleotide sequence ID" value="NZ_VYQE01000004.1"/>
</dbReference>
<keyword evidence="1" id="KW-0812">Transmembrane</keyword>
<dbReference type="NCBIfam" id="NF038216">
    <property type="entry name" value="ABZJ_00895_fam"/>
    <property type="match status" value="1"/>
</dbReference>